<reference evidence="2 3" key="1">
    <citation type="submission" date="2020-08" db="EMBL/GenBank/DDBJ databases">
        <authorList>
            <person name="Koutsovoulos G."/>
            <person name="Danchin GJ E."/>
        </authorList>
    </citation>
    <scope>NUCLEOTIDE SEQUENCE [LARGE SCALE GENOMIC DNA]</scope>
</reference>
<protein>
    <submittedName>
        <fullName evidence="2">Uncharacterized protein</fullName>
    </submittedName>
</protein>
<dbReference type="EMBL" id="CAJEWN010000356">
    <property type="protein sequence ID" value="CAD2179900.1"/>
    <property type="molecule type" value="Genomic_DNA"/>
</dbReference>
<proteinExistence type="predicted"/>
<organism evidence="2 3">
    <name type="scientific">Meloidogyne enterolobii</name>
    <name type="common">Root-knot nematode worm</name>
    <name type="synonym">Meloidogyne mayaguensis</name>
    <dbReference type="NCBI Taxonomy" id="390850"/>
    <lineage>
        <taxon>Eukaryota</taxon>
        <taxon>Metazoa</taxon>
        <taxon>Ecdysozoa</taxon>
        <taxon>Nematoda</taxon>
        <taxon>Chromadorea</taxon>
        <taxon>Rhabditida</taxon>
        <taxon>Tylenchina</taxon>
        <taxon>Tylenchomorpha</taxon>
        <taxon>Tylenchoidea</taxon>
        <taxon>Meloidogynidae</taxon>
        <taxon>Meloidogyninae</taxon>
        <taxon>Meloidogyne</taxon>
    </lineage>
</organism>
<name>A0A6V7VY98_MELEN</name>
<feature type="compositionally biased region" description="Polar residues" evidence="1">
    <location>
        <begin position="77"/>
        <end position="112"/>
    </location>
</feature>
<sequence>MHSGKLKSAEQLVQEQERELKKYRLALRIQNVIVNGEVPNASDIEELERLLTKWRSAAAVVPEDHPAGIVADGGGSSQSPQPDAAAGTSTSGTHNGNEPNGSVGPANNSVYF</sequence>
<evidence type="ECO:0000313" key="3">
    <source>
        <dbReference type="Proteomes" id="UP000580250"/>
    </source>
</evidence>
<evidence type="ECO:0000313" key="2">
    <source>
        <dbReference type="EMBL" id="CAD2179900.1"/>
    </source>
</evidence>
<evidence type="ECO:0000256" key="1">
    <source>
        <dbReference type="SAM" id="MobiDB-lite"/>
    </source>
</evidence>
<dbReference type="Proteomes" id="UP000580250">
    <property type="component" value="Unassembled WGS sequence"/>
</dbReference>
<gene>
    <name evidence="2" type="ORF">MENT_LOCUS31941</name>
</gene>
<accession>A0A6V7VY98</accession>
<comment type="caution">
    <text evidence="2">The sequence shown here is derived from an EMBL/GenBank/DDBJ whole genome shotgun (WGS) entry which is preliminary data.</text>
</comment>
<dbReference type="AlphaFoldDB" id="A0A6V7VY98"/>
<feature type="region of interest" description="Disordered" evidence="1">
    <location>
        <begin position="64"/>
        <end position="112"/>
    </location>
</feature>